<dbReference type="Pfam" id="PF05050">
    <property type="entry name" value="Methyltransf_21"/>
    <property type="match status" value="1"/>
</dbReference>
<dbReference type="Proteomes" id="UP001596447">
    <property type="component" value="Unassembled WGS sequence"/>
</dbReference>
<keyword evidence="3" id="KW-1185">Reference proteome</keyword>
<protein>
    <submittedName>
        <fullName evidence="2">FkbM family methyltransferase</fullName>
    </submittedName>
</protein>
<accession>A0ABD5Z640</accession>
<dbReference type="InterPro" id="IPR006342">
    <property type="entry name" value="FkbM_mtfrase"/>
</dbReference>
<proteinExistence type="predicted"/>
<dbReference type="Gene3D" id="3.40.50.150">
    <property type="entry name" value="Vaccinia Virus protein VP39"/>
    <property type="match status" value="2"/>
</dbReference>
<dbReference type="EMBL" id="JBHTAR010000011">
    <property type="protein sequence ID" value="MFC7200722.1"/>
    <property type="molecule type" value="Genomic_DNA"/>
</dbReference>
<dbReference type="InterPro" id="IPR029063">
    <property type="entry name" value="SAM-dependent_MTases_sf"/>
</dbReference>
<organism evidence="2 3">
    <name type="scientific">Halospeciosus flavus</name>
    <dbReference type="NCBI Taxonomy" id="3032283"/>
    <lineage>
        <taxon>Archaea</taxon>
        <taxon>Methanobacteriati</taxon>
        <taxon>Methanobacteriota</taxon>
        <taxon>Stenosarchaea group</taxon>
        <taxon>Halobacteria</taxon>
        <taxon>Halobacteriales</taxon>
        <taxon>Halobacteriaceae</taxon>
        <taxon>Halospeciosus</taxon>
    </lineage>
</organism>
<comment type="caution">
    <text evidence="2">The sequence shown here is derived from an EMBL/GenBank/DDBJ whole genome shotgun (WGS) entry which is preliminary data.</text>
</comment>
<feature type="domain" description="Methyltransferase FkbM" evidence="1">
    <location>
        <begin position="137"/>
        <end position="216"/>
    </location>
</feature>
<reference evidence="2 3" key="1">
    <citation type="journal article" date="2019" name="Int. J. Syst. Evol. Microbiol.">
        <title>The Global Catalogue of Microorganisms (GCM) 10K type strain sequencing project: providing services to taxonomists for standard genome sequencing and annotation.</title>
        <authorList>
            <consortium name="The Broad Institute Genomics Platform"/>
            <consortium name="The Broad Institute Genome Sequencing Center for Infectious Disease"/>
            <person name="Wu L."/>
            <person name="Ma J."/>
        </authorList>
    </citation>
    <scope>NUCLEOTIDE SEQUENCE [LARGE SCALE GENOMIC DNA]</scope>
    <source>
        <strain evidence="2 3">XZGYJ-43</strain>
    </source>
</reference>
<sequence>MMARFVQAIPEPVTSWLKGTPIDKIYQLYRVKNLETVSTVFDTPAGDLRLKVPRDHPFLEKSNKPGGHEPALTKELEMIIDEETVFYDIGARFGYHTVLSMMLGVPENQIHAFEGHPVPFSVLEENHKDSAFLTNSYVGDGSKNLSLDDYISRNQDPTVLKIDVEGAEVDVLRGATDLLSKSRPEIYIEIHPHQIHRSNGDVDDIYDLLRSIGYQLSILNHRATDSVWQDFDRSDSIRKEVHLLRGRC</sequence>
<dbReference type="PANTHER" id="PTHR34203:SF15">
    <property type="entry name" value="SLL1173 PROTEIN"/>
    <property type="match status" value="1"/>
</dbReference>
<gene>
    <name evidence="2" type="ORF">ACFQJ9_15085</name>
</gene>
<dbReference type="SUPFAM" id="SSF53335">
    <property type="entry name" value="S-adenosyl-L-methionine-dependent methyltransferases"/>
    <property type="match status" value="1"/>
</dbReference>
<keyword evidence="2" id="KW-0489">Methyltransferase</keyword>
<name>A0ABD5Z640_9EURY</name>
<evidence type="ECO:0000259" key="1">
    <source>
        <dbReference type="Pfam" id="PF05050"/>
    </source>
</evidence>
<dbReference type="AlphaFoldDB" id="A0ABD5Z640"/>
<keyword evidence="2" id="KW-0808">Transferase</keyword>
<dbReference type="GO" id="GO:0008168">
    <property type="term" value="F:methyltransferase activity"/>
    <property type="evidence" value="ECO:0007669"/>
    <property type="project" value="UniProtKB-KW"/>
</dbReference>
<evidence type="ECO:0000313" key="2">
    <source>
        <dbReference type="EMBL" id="MFC7200722.1"/>
    </source>
</evidence>
<dbReference type="NCBIfam" id="TIGR01444">
    <property type="entry name" value="fkbM_fam"/>
    <property type="match status" value="1"/>
</dbReference>
<dbReference type="PANTHER" id="PTHR34203">
    <property type="entry name" value="METHYLTRANSFERASE, FKBM FAMILY PROTEIN"/>
    <property type="match status" value="1"/>
</dbReference>
<evidence type="ECO:0000313" key="3">
    <source>
        <dbReference type="Proteomes" id="UP001596447"/>
    </source>
</evidence>
<dbReference type="GO" id="GO:0032259">
    <property type="term" value="P:methylation"/>
    <property type="evidence" value="ECO:0007669"/>
    <property type="project" value="UniProtKB-KW"/>
</dbReference>
<dbReference type="InterPro" id="IPR052514">
    <property type="entry name" value="SAM-dependent_MTase"/>
</dbReference>
<dbReference type="RefSeq" id="WP_279527493.1">
    <property type="nucleotide sequence ID" value="NZ_CP122312.1"/>
</dbReference>